<dbReference type="OrthoDB" id="9783944at2"/>
<dbReference type="EMBL" id="JXRP01000019">
    <property type="protein sequence ID" value="KIL44115.1"/>
    <property type="molecule type" value="Genomic_DNA"/>
</dbReference>
<feature type="region of interest" description="Disordered" evidence="1">
    <location>
        <begin position="79"/>
        <end position="133"/>
    </location>
</feature>
<organism evidence="4 5">
    <name type="scientific">Jeotgalibacillus soli</name>
    <dbReference type="NCBI Taxonomy" id="889306"/>
    <lineage>
        <taxon>Bacteria</taxon>
        <taxon>Bacillati</taxon>
        <taxon>Bacillota</taxon>
        <taxon>Bacilli</taxon>
        <taxon>Bacillales</taxon>
        <taxon>Caryophanaceae</taxon>
        <taxon>Jeotgalibacillus</taxon>
    </lineage>
</organism>
<keyword evidence="5" id="KW-1185">Reference proteome</keyword>
<dbReference type="NCBIfam" id="TIGR02909">
    <property type="entry name" value="spore_YkwD"/>
    <property type="match status" value="1"/>
</dbReference>
<accession>A0A0C2R1E0</accession>
<dbReference type="AlphaFoldDB" id="A0A0C2R1E0"/>
<feature type="compositionally biased region" description="Low complexity" evidence="1">
    <location>
        <begin position="87"/>
        <end position="122"/>
    </location>
</feature>
<evidence type="ECO:0000259" key="3">
    <source>
        <dbReference type="Pfam" id="PF00188"/>
    </source>
</evidence>
<name>A0A0C2R1E0_9BACL</name>
<dbReference type="Pfam" id="PF00188">
    <property type="entry name" value="CAP"/>
    <property type="match status" value="1"/>
</dbReference>
<reference evidence="4 5" key="1">
    <citation type="submission" date="2015-01" db="EMBL/GenBank/DDBJ databases">
        <title>Genome sequencing of Jeotgalibacillus soli.</title>
        <authorList>
            <person name="Goh K.M."/>
            <person name="Chan K.-G."/>
            <person name="Yaakop A.S."/>
            <person name="Ee R."/>
            <person name="Gan H.M."/>
            <person name="Chan C.S."/>
        </authorList>
    </citation>
    <scope>NUCLEOTIDE SEQUENCE [LARGE SCALE GENOMIC DNA]</scope>
    <source>
        <strain evidence="4 5">P9</strain>
    </source>
</reference>
<sequence>MKVSTIVISGALAVSLMLAPASTQAASGNNNLANVKQNNVQIELASKMKVQQQNCFTNGNMNWNENDINALIKQFEKQNGDKTAASAEQQAAPKTQQQPAAQVKQPAAPAAEAKAPQQSQKANAPTANQTADSKAVSAFEQKVVELTNAERTKAGLAPLKLDVALSKVAKDKSLDMKEKKYFSHTSPTYGSPFDMMKSYGISYKSAGENIAMGQRSPEEVVKAWMNSEGHRKNILSSTFTHIGVGHVESGNYWTQMFIGK</sequence>
<comment type="caution">
    <text evidence="4">The sequence shown here is derived from an EMBL/GenBank/DDBJ whole genome shotgun (WGS) entry which is preliminary data.</text>
</comment>
<dbReference type="STRING" id="889306.KP78_30790"/>
<evidence type="ECO:0000313" key="4">
    <source>
        <dbReference type="EMBL" id="KIL44115.1"/>
    </source>
</evidence>
<proteinExistence type="predicted"/>
<dbReference type="InterPro" id="IPR035940">
    <property type="entry name" value="CAP_sf"/>
</dbReference>
<dbReference type="Proteomes" id="UP000031938">
    <property type="component" value="Unassembled WGS sequence"/>
</dbReference>
<dbReference type="PATRIC" id="fig|889306.3.peg.3093"/>
<feature type="chain" id="PRO_5002170801" description="SCP domain-containing protein" evidence="2">
    <location>
        <begin position="26"/>
        <end position="260"/>
    </location>
</feature>
<gene>
    <name evidence="4" type="ORF">KP78_30790</name>
</gene>
<dbReference type="PANTHER" id="PTHR31157:SF1">
    <property type="entry name" value="SCP DOMAIN-CONTAINING PROTEIN"/>
    <property type="match status" value="1"/>
</dbReference>
<evidence type="ECO:0000256" key="1">
    <source>
        <dbReference type="SAM" id="MobiDB-lite"/>
    </source>
</evidence>
<dbReference type="InterPro" id="IPR014258">
    <property type="entry name" value="CAP_domain_YkwD-like"/>
</dbReference>
<feature type="compositionally biased region" description="Polar residues" evidence="1">
    <location>
        <begin position="123"/>
        <end position="132"/>
    </location>
</feature>
<protein>
    <recommendedName>
        <fullName evidence="3">SCP domain-containing protein</fullName>
    </recommendedName>
</protein>
<dbReference type="SUPFAM" id="SSF55797">
    <property type="entry name" value="PR-1-like"/>
    <property type="match status" value="1"/>
</dbReference>
<dbReference type="CDD" id="cd05379">
    <property type="entry name" value="CAP_bacterial"/>
    <property type="match status" value="1"/>
</dbReference>
<evidence type="ECO:0000256" key="2">
    <source>
        <dbReference type="SAM" id="SignalP"/>
    </source>
</evidence>
<keyword evidence="2" id="KW-0732">Signal</keyword>
<dbReference type="PANTHER" id="PTHR31157">
    <property type="entry name" value="SCP DOMAIN-CONTAINING PROTEIN"/>
    <property type="match status" value="1"/>
</dbReference>
<dbReference type="Gene3D" id="3.40.33.10">
    <property type="entry name" value="CAP"/>
    <property type="match status" value="1"/>
</dbReference>
<evidence type="ECO:0000313" key="5">
    <source>
        <dbReference type="Proteomes" id="UP000031938"/>
    </source>
</evidence>
<dbReference type="InterPro" id="IPR014044">
    <property type="entry name" value="CAP_dom"/>
</dbReference>
<feature type="domain" description="SCP" evidence="3">
    <location>
        <begin position="145"/>
        <end position="257"/>
    </location>
</feature>
<dbReference type="RefSeq" id="WP_041090033.1">
    <property type="nucleotide sequence ID" value="NZ_JXRP01000019.1"/>
</dbReference>
<feature type="signal peptide" evidence="2">
    <location>
        <begin position="1"/>
        <end position="25"/>
    </location>
</feature>